<feature type="transmembrane region" description="Helical" evidence="9">
    <location>
        <begin position="168"/>
        <end position="189"/>
    </location>
</feature>
<evidence type="ECO:0000256" key="7">
    <source>
        <dbReference type="ARBA" id="ARBA00022989"/>
    </source>
</evidence>
<evidence type="ECO:0000313" key="11">
    <source>
        <dbReference type="EMBL" id="TRW26111.1"/>
    </source>
</evidence>
<name>A0A371IN00_9FIRM</name>
<accession>A0A371IN00</accession>
<evidence type="ECO:0000256" key="6">
    <source>
        <dbReference type="ARBA" id="ARBA00022847"/>
    </source>
</evidence>
<dbReference type="PANTHER" id="PTHR30330">
    <property type="entry name" value="AGSS FAMILY TRANSPORTER, SODIUM-ALANINE"/>
    <property type="match status" value="1"/>
</dbReference>
<comment type="similarity">
    <text evidence="2 9">Belongs to the alanine or glycine:cation symporter (AGCS) (TC 2.A.25) family.</text>
</comment>
<dbReference type="Proteomes" id="UP000093352">
    <property type="component" value="Unassembled WGS sequence"/>
</dbReference>
<organism evidence="10 12">
    <name type="scientific">Criibacterium bergeronii</name>
    <dbReference type="NCBI Taxonomy" id="1871336"/>
    <lineage>
        <taxon>Bacteria</taxon>
        <taxon>Bacillati</taxon>
        <taxon>Bacillota</taxon>
        <taxon>Clostridia</taxon>
        <taxon>Peptostreptococcales</taxon>
        <taxon>Filifactoraceae</taxon>
        <taxon>Criibacterium</taxon>
    </lineage>
</organism>
<dbReference type="Pfam" id="PF01235">
    <property type="entry name" value="Na_Ala_symp"/>
    <property type="match status" value="1"/>
</dbReference>
<dbReference type="PROSITE" id="PS00873">
    <property type="entry name" value="NA_ALANINE_SYMP"/>
    <property type="match status" value="1"/>
</dbReference>
<reference evidence="10 12" key="1">
    <citation type="journal article" date="2016" name="Genome Announc.">
        <title>Draft Genome Sequence of Criibacterium bergeronii gen. nov., sp. nov., Strain CCRI-22567T, Isolated from a Vaginal Sample from a Woman with Bacterial Vaginosis.</title>
        <authorList>
            <person name="Maheux A.F."/>
            <person name="Berube E."/>
            <person name="Boudreau D.K."/>
            <person name="Raymond F."/>
            <person name="Corbeil J."/>
            <person name="Roy P.H."/>
            <person name="Boissinot M."/>
            <person name="Omar R.F."/>
        </authorList>
    </citation>
    <scope>NUCLEOTIDE SEQUENCE [LARGE SCALE GENOMIC DNA]</scope>
    <source>
        <strain evidence="10 12">CCRI-22567</strain>
    </source>
</reference>
<reference evidence="11 13" key="3">
    <citation type="submission" date="2019-07" db="EMBL/GenBank/DDBJ databases">
        <title>Criibacterium bergeronii gen. nov., sp. nov. isolated from human clinical samples.</title>
        <authorList>
            <person name="Maheux A.F."/>
            <person name="Boudreau D.K."/>
            <person name="Berube E."/>
            <person name="Brodeur S."/>
            <person name="Bernard K.A."/>
            <person name="Abed J.Y."/>
            <person name="Ducrey E."/>
            <person name="Guay E.F."/>
            <person name="Raymond F."/>
            <person name="Corbeil J."/>
            <person name="Domingo M.-C."/>
            <person name="Roy P.H."/>
            <person name="Boissinot M."/>
            <person name="Tocheva E.I."/>
            <person name="Omar R.F."/>
        </authorList>
    </citation>
    <scope>NUCLEOTIDE SEQUENCE [LARGE SCALE GENOMIC DNA]</scope>
    <source>
        <strain evidence="11 13">CCRI-24246</strain>
    </source>
</reference>
<evidence type="ECO:0000256" key="4">
    <source>
        <dbReference type="ARBA" id="ARBA00022475"/>
    </source>
</evidence>
<proteinExistence type="inferred from homology"/>
<feature type="transmembrane region" description="Helical" evidence="9">
    <location>
        <begin position="231"/>
        <end position="251"/>
    </location>
</feature>
<keyword evidence="5 9" id="KW-0812">Transmembrane</keyword>
<keyword evidence="12" id="KW-1185">Reference proteome</keyword>
<evidence type="ECO:0000313" key="10">
    <source>
        <dbReference type="EMBL" id="RDY21858.1"/>
    </source>
</evidence>
<feature type="transmembrane region" description="Helical" evidence="9">
    <location>
        <begin position="338"/>
        <end position="361"/>
    </location>
</feature>
<feature type="transmembrane region" description="Helical" evidence="9">
    <location>
        <begin position="405"/>
        <end position="424"/>
    </location>
</feature>
<dbReference type="Gene3D" id="1.20.1740.10">
    <property type="entry name" value="Amino acid/polyamine transporter I"/>
    <property type="match status" value="1"/>
</dbReference>
<evidence type="ECO:0000256" key="9">
    <source>
        <dbReference type="RuleBase" id="RU363064"/>
    </source>
</evidence>
<gene>
    <name evidence="10" type="ORF">BBG48_002635</name>
    <name evidence="11" type="ORF">FL857_06375</name>
</gene>
<evidence type="ECO:0000256" key="1">
    <source>
        <dbReference type="ARBA" id="ARBA00004651"/>
    </source>
</evidence>
<keyword evidence="8 9" id="KW-0472">Membrane</keyword>
<dbReference type="NCBIfam" id="TIGR00835">
    <property type="entry name" value="agcS"/>
    <property type="match status" value="1"/>
</dbReference>
<dbReference type="AlphaFoldDB" id="A0A371IN00"/>
<feature type="transmembrane region" description="Helical" evidence="9">
    <location>
        <begin position="291"/>
        <end position="318"/>
    </location>
</feature>
<reference evidence="10" key="2">
    <citation type="submission" date="2018-07" db="EMBL/GenBank/DDBJ databases">
        <authorList>
            <person name="Quirk P.G."/>
            <person name="Krulwich T.A."/>
        </authorList>
    </citation>
    <scope>NUCLEOTIDE SEQUENCE</scope>
    <source>
        <strain evidence="10">CCRI-22567</strain>
    </source>
</reference>
<dbReference type="PRINTS" id="PR00175">
    <property type="entry name" value="NAALASMPORT"/>
</dbReference>
<dbReference type="Proteomes" id="UP000319424">
    <property type="component" value="Unassembled WGS sequence"/>
</dbReference>
<dbReference type="STRING" id="1871336.BBG48_02470"/>
<feature type="transmembrane region" description="Helical" evidence="9">
    <location>
        <begin position="381"/>
        <end position="399"/>
    </location>
</feature>
<evidence type="ECO:0000256" key="5">
    <source>
        <dbReference type="ARBA" id="ARBA00022692"/>
    </source>
</evidence>
<feature type="transmembrane region" description="Helical" evidence="9">
    <location>
        <begin position="137"/>
        <end position="156"/>
    </location>
</feature>
<dbReference type="GO" id="GO:0005886">
    <property type="term" value="C:plasma membrane"/>
    <property type="evidence" value="ECO:0007669"/>
    <property type="project" value="UniProtKB-SubCell"/>
</dbReference>
<dbReference type="FunFam" id="1.20.1740.10:FF:000004">
    <property type="entry name" value="Sodium:alanine symporter family protein"/>
    <property type="match status" value="1"/>
</dbReference>
<comment type="subcellular location">
    <subcellularLocation>
        <location evidence="1 9">Cell membrane</location>
        <topology evidence="1 9">Multi-pass membrane protein</topology>
    </subcellularLocation>
</comment>
<feature type="transmembrane region" description="Helical" evidence="9">
    <location>
        <begin position="201"/>
        <end position="225"/>
    </location>
</feature>
<keyword evidence="6 9" id="KW-0769">Symport</keyword>
<protein>
    <submittedName>
        <fullName evidence="11">Alanine:cation symporter family protein</fullName>
    </submittedName>
    <submittedName>
        <fullName evidence="10">Sodium:alanine symporter family protein</fullName>
    </submittedName>
</protein>
<dbReference type="EMBL" id="MBEW02000004">
    <property type="protein sequence ID" value="RDY21858.1"/>
    <property type="molecule type" value="Genomic_DNA"/>
</dbReference>
<sequence length="466" mass="50049">MMVALVGFGLVSTIYLGFAQLKRIKLGWNESFGKIFHKKDSKEGSLSSFQALATSIAAQVGTGNIGGVAAAISSGGPGAMFWMWVTALVGMSTIFVEATLAQKYRKKDKNGQLVGGPAYYISQGFDNKGMKTFGKGLAKIYAVLIVLALGFIGNMVQSNSIATSVNTAFGIPTIAVGVIIAIVSALIFIGGMQRIGKFAELVVPFMALFYIIGSLVAMFIFRSHIIPTISLIFKEAFTFHAVAGGAVGYSIKSAIRYGVARGLFSNEAGLGSTPNSHAVADVSHPVVQGSVAMVGVFIDTIIICSATGLVVIATGAYQSGAQGVMITMNAFSEMFGNYGSKFVASALVFFSLTTVIGWYYFAENNIKYLFKSDNVDKVFKVMVVVFILSGSVLKVPLVWELADMFNAAMAIPNIIGLVVLLNEVKQMNEDYEKQLNLGKIPQYHYVYEQKYKRANGVNEKVFGKMI</sequence>
<evidence type="ECO:0000256" key="8">
    <source>
        <dbReference type="ARBA" id="ARBA00023136"/>
    </source>
</evidence>
<feature type="transmembrane region" description="Helical" evidence="9">
    <location>
        <begin position="81"/>
        <end position="100"/>
    </location>
</feature>
<evidence type="ECO:0000313" key="12">
    <source>
        <dbReference type="Proteomes" id="UP000093352"/>
    </source>
</evidence>
<evidence type="ECO:0000256" key="3">
    <source>
        <dbReference type="ARBA" id="ARBA00022448"/>
    </source>
</evidence>
<comment type="caution">
    <text evidence="10">The sequence shown here is derived from an EMBL/GenBank/DDBJ whole genome shotgun (WGS) entry which is preliminary data.</text>
</comment>
<dbReference type="GO" id="GO:0005283">
    <property type="term" value="F:amino acid:sodium symporter activity"/>
    <property type="evidence" value="ECO:0007669"/>
    <property type="project" value="InterPro"/>
</dbReference>
<dbReference type="EMBL" id="VJXW01000008">
    <property type="protein sequence ID" value="TRW26111.1"/>
    <property type="molecule type" value="Genomic_DNA"/>
</dbReference>
<keyword evidence="7 9" id="KW-1133">Transmembrane helix</keyword>
<dbReference type="OrthoDB" id="9804874at2"/>
<dbReference type="PIRSF" id="PIRSF006060">
    <property type="entry name" value="AA_transporter"/>
    <property type="match status" value="1"/>
</dbReference>
<evidence type="ECO:0000313" key="13">
    <source>
        <dbReference type="Proteomes" id="UP000319424"/>
    </source>
</evidence>
<keyword evidence="4 9" id="KW-1003">Cell membrane</keyword>
<evidence type="ECO:0000256" key="2">
    <source>
        <dbReference type="ARBA" id="ARBA00009261"/>
    </source>
</evidence>
<dbReference type="InterPro" id="IPR001463">
    <property type="entry name" value="Na/Ala_symport"/>
</dbReference>
<dbReference type="PANTHER" id="PTHR30330:SF14">
    <property type="entry name" value="SODIUM_AMINO ACID (ALANINE) SYMPORTER"/>
    <property type="match status" value="1"/>
</dbReference>
<keyword evidence="3 9" id="KW-0813">Transport</keyword>